<accession>A0A645G3W9</accession>
<evidence type="ECO:0000313" key="2">
    <source>
        <dbReference type="EMBL" id="MPN21345.1"/>
    </source>
</evidence>
<feature type="transmembrane region" description="Helical" evidence="1">
    <location>
        <begin position="12"/>
        <end position="36"/>
    </location>
</feature>
<sequence length="117" mass="13738">MSFIIAMLVLLNLWALITKASVTLVLVVVGLSIGLFRGTRSDKFRDVFNLHKFSYKLESNENKVEFLGAFLVSFLTYQSDFFLDKFYVLNFVLFLAFGLFMYRFLFFNLSSYFKKMN</sequence>
<keyword evidence="1" id="KW-1133">Transmembrane helix</keyword>
<reference evidence="2" key="1">
    <citation type="submission" date="2019-08" db="EMBL/GenBank/DDBJ databases">
        <authorList>
            <person name="Kucharzyk K."/>
            <person name="Murdoch R.W."/>
            <person name="Higgins S."/>
            <person name="Loffler F."/>
        </authorList>
    </citation>
    <scope>NUCLEOTIDE SEQUENCE</scope>
</reference>
<keyword evidence="1" id="KW-0812">Transmembrane</keyword>
<feature type="transmembrane region" description="Helical" evidence="1">
    <location>
        <begin position="87"/>
        <end position="106"/>
    </location>
</feature>
<comment type="caution">
    <text evidence="2">The sequence shown here is derived from an EMBL/GenBank/DDBJ whole genome shotgun (WGS) entry which is preliminary data.</text>
</comment>
<organism evidence="2">
    <name type="scientific">bioreactor metagenome</name>
    <dbReference type="NCBI Taxonomy" id="1076179"/>
    <lineage>
        <taxon>unclassified sequences</taxon>
        <taxon>metagenomes</taxon>
        <taxon>ecological metagenomes</taxon>
    </lineage>
</organism>
<keyword evidence="1" id="KW-0472">Membrane</keyword>
<protein>
    <submittedName>
        <fullName evidence="2">Uncharacterized protein</fullName>
    </submittedName>
</protein>
<dbReference type="EMBL" id="VSSQ01069308">
    <property type="protein sequence ID" value="MPN21345.1"/>
    <property type="molecule type" value="Genomic_DNA"/>
</dbReference>
<name>A0A645G3W9_9ZZZZ</name>
<proteinExistence type="predicted"/>
<gene>
    <name evidence="2" type="ORF">SDC9_168724</name>
</gene>
<evidence type="ECO:0000256" key="1">
    <source>
        <dbReference type="SAM" id="Phobius"/>
    </source>
</evidence>
<dbReference type="AlphaFoldDB" id="A0A645G3W9"/>